<accession>I0EL56</accession>
<evidence type="ECO:0008006" key="5">
    <source>
        <dbReference type="Google" id="ProtNLM"/>
    </source>
</evidence>
<organism evidence="3 4">
    <name type="scientific">Helicobacter cetorum (strain ATCC BAA-429 / MIT 00-7128)</name>
    <dbReference type="NCBI Taxonomy" id="182217"/>
    <lineage>
        <taxon>Bacteria</taxon>
        <taxon>Pseudomonadati</taxon>
        <taxon>Campylobacterota</taxon>
        <taxon>Epsilonproteobacteria</taxon>
        <taxon>Campylobacterales</taxon>
        <taxon>Helicobacteraceae</taxon>
        <taxon>Helicobacter</taxon>
    </lineage>
</organism>
<evidence type="ECO:0000313" key="4">
    <source>
        <dbReference type="Proteomes" id="UP000005010"/>
    </source>
</evidence>
<dbReference type="KEGG" id="hce:HCW_01950"/>
<dbReference type="eggNOG" id="COG1479">
    <property type="taxonomic scope" value="Bacteria"/>
</dbReference>
<dbReference type="HOGENOM" id="CLU_011736_6_4_7"/>
<evidence type="ECO:0000259" key="1">
    <source>
        <dbReference type="Pfam" id="PF03235"/>
    </source>
</evidence>
<keyword evidence="4" id="KW-1185">Reference proteome</keyword>
<feature type="domain" description="GmrSD restriction endonucleases C-terminal" evidence="2">
    <location>
        <begin position="441"/>
        <end position="561"/>
    </location>
</feature>
<dbReference type="PANTHER" id="PTHR35149">
    <property type="entry name" value="SLL5132 PROTEIN"/>
    <property type="match status" value="1"/>
</dbReference>
<dbReference type="PANTHER" id="PTHR35149:SF2">
    <property type="entry name" value="DUF262 DOMAIN-CONTAINING PROTEIN"/>
    <property type="match status" value="1"/>
</dbReference>
<dbReference type="EMBL" id="CP003479">
    <property type="protein sequence ID" value="AFI03675.1"/>
    <property type="molecule type" value="Genomic_DNA"/>
</dbReference>
<dbReference type="RefSeq" id="WP_014660547.1">
    <property type="nucleotide sequence ID" value="NC_017737.1"/>
</dbReference>
<dbReference type="Pfam" id="PF03235">
    <property type="entry name" value="GmrSD_N"/>
    <property type="match status" value="1"/>
</dbReference>
<proteinExistence type="predicted"/>
<dbReference type="InterPro" id="IPR011089">
    <property type="entry name" value="GmrSD_C"/>
</dbReference>
<protein>
    <recommendedName>
        <fullName evidence="5">DUF262 domain-containing protein</fullName>
    </recommendedName>
</protein>
<evidence type="ECO:0000259" key="2">
    <source>
        <dbReference type="Pfam" id="PF07510"/>
    </source>
</evidence>
<dbReference type="Proteomes" id="UP000005010">
    <property type="component" value="Chromosome"/>
</dbReference>
<name>I0EL56_HELC0</name>
<dbReference type="AlphaFoldDB" id="I0EL56"/>
<dbReference type="InterPro" id="IPR004919">
    <property type="entry name" value="GmrSD_N"/>
</dbReference>
<sequence>MAKDIVDTKFTPLCGLFGRKEDLYQVPNYQRPYNWGLEELEALIDDLSGAFVHRGSERYFCGSLVLYKKDTDDRYDIIDGQQRLTTFVLLACVLEKLCESKIITLSEATLNKYIKESIYSAWGKETLTLATLDDKIIQFKVGVVKELDFTNVATQKNKLNNKYLENAHHLKDLLESVCQSHDFDNKKLNGFIDFIYEKVVFSLVICDNLESAIKVFTTLNARGMPLSFTDIVKAELMGKSKEDKDKRGFQMAWDRLGESLKKFNKKEAKDSSGAFELFLTTYLYYLKGSKPEVALSKGLLQEWLDKNGNLQKSILIIMRELEDFAVSYKEILENEKDVHIALLKHLKHKVYYRSILCTAHCVKYEHIESLKRLLVQYYYQNLLKGRRADAIRETSFAIIKDVKEKKTLEEVKKKIRQNLGIQGDNAKEILELLKVSNFAKRPFSKYILLLIEYYRVDNPKFYPFNQVFLEHILPQNPSEGSQWLKDFSNEERERYTHSLGNLTLLAERKNNQAGNKDFKQKCDVYMNSNKKITSFAMTQDIVRKYQKWDKESIEKRFKELSQRVIEILKIPEDKKDLKEKSAIKKHVSLNLFGQEID</sequence>
<reference evidence="4" key="1">
    <citation type="submission" date="2012-04" db="EMBL/GenBank/DDBJ databases">
        <title>Complete genome sequence of Helicobacter cetorum strain MIT 00-7128.</title>
        <authorList>
            <person name="Kersulyte D."/>
            <person name="Berg D.E."/>
        </authorList>
    </citation>
    <scope>NUCLEOTIDE SEQUENCE [LARGE SCALE GENOMIC DNA]</scope>
    <source>
        <strain evidence="4">MIT 00-7128</strain>
    </source>
</reference>
<dbReference type="PATRIC" id="fig|182217.3.peg.406"/>
<dbReference type="Pfam" id="PF07510">
    <property type="entry name" value="GmrSD_C"/>
    <property type="match status" value="1"/>
</dbReference>
<feature type="domain" description="GmrSD restriction endonucleases N-terminal" evidence="1">
    <location>
        <begin position="16"/>
        <end position="236"/>
    </location>
</feature>
<evidence type="ECO:0000313" key="3">
    <source>
        <dbReference type="EMBL" id="AFI03675.1"/>
    </source>
</evidence>
<gene>
    <name evidence="3" type="ordered locus">HCW_01950</name>
</gene>